<dbReference type="InterPro" id="IPR047112">
    <property type="entry name" value="RecG/Mfd"/>
</dbReference>
<keyword evidence="4" id="KW-0238">DNA-binding</keyword>
<keyword evidence="3" id="KW-0347">Helicase</keyword>
<sequence length="428" mass="47380">MLSTSIDLLPRTSGLTKKRMHLVGIDTYEDLLKYPPTRYEDFSQIVKVAYLKNFLDKKITLQGIVVSIAVVKTRSHISLQKVGVEDATGKTYLTFFNQPYLISQMKKGLTYAFSGTVKQFGPTVVLQPETFEIIQEKGGLGVQTGRILPVYSEAKGLSSRLLREKIMGILPLAAGIEETLPLSVIKLNGLQPLPTALQTLHRPLKMEHLVWAKERLAFEELFLLQLSTALIKKNWGEYTVGERITHTKSQDKKIQSLIASLPFQLTPDQQAAFTDISSDLVKEKPMNRFLQGDVGSGKTVVAVLAAYLTYLSGKRTLYMAPTEILVMQHAETFKGILSPLGVKIGIQTGSKKELKKRLALSSSTSLTVNEVEGEEFDIVIGTHALLSSPVIVSHVALVIIDEQHRFGVKQRAILKSKGITPHLLTMTA</sequence>
<dbReference type="PANTHER" id="PTHR47964:SF1">
    <property type="entry name" value="ATP-DEPENDENT DNA HELICASE HOMOLOG RECG, CHLOROPLASTIC"/>
    <property type="match status" value="1"/>
</dbReference>
<accession>A0A2M7BTL8</accession>
<keyword evidence="3" id="KW-0067">ATP-binding</keyword>
<evidence type="ECO:0000256" key="2">
    <source>
        <dbReference type="ARBA" id="ARBA00022801"/>
    </source>
</evidence>
<evidence type="ECO:0000259" key="6">
    <source>
        <dbReference type="PROSITE" id="PS51192"/>
    </source>
</evidence>
<evidence type="ECO:0000313" key="7">
    <source>
        <dbReference type="EMBL" id="PIV08824.1"/>
    </source>
</evidence>
<evidence type="ECO:0000256" key="3">
    <source>
        <dbReference type="ARBA" id="ARBA00022806"/>
    </source>
</evidence>
<dbReference type="Gene3D" id="3.40.50.300">
    <property type="entry name" value="P-loop containing nucleotide triphosphate hydrolases"/>
    <property type="match status" value="1"/>
</dbReference>
<dbReference type="GO" id="GO:0016787">
    <property type="term" value="F:hydrolase activity"/>
    <property type="evidence" value="ECO:0007669"/>
    <property type="project" value="UniProtKB-KW"/>
</dbReference>
<dbReference type="AlphaFoldDB" id="A0A2M7BTL8"/>
<dbReference type="GO" id="GO:0005524">
    <property type="term" value="F:ATP binding"/>
    <property type="evidence" value="ECO:0007669"/>
    <property type="project" value="InterPro"/>
</dbReference>
<keyword evidence="5" id="KW-0234">DNA repair</keyword>
<keyword evidence="1" id="KW-0227">DNA damage</keyword>
<name>A0A2M7BTL8_9BACT</name>
<dbReference type="PROSITE" id="PS51192">
    <property type="entry name" value="HELICASE_ATP_BIND_1"/>
    <property type="match status" value="1"/>
</dbReference>
<dbReference type="PANTHER" id="PTHR47964">
    <property type="entry name" value="ATP-DEPENDENT DNA HELICASE HOMOLOG RECG, CHLOROPLASTIC"/>
    <property type="match status" value="1"/>
</dbReference>
<dbReference type="InterPro" id="IPR011545">
    <property type="entry name" value="DEAD/DEAH_box_helicase_dom"/>
</dbReference>
<dbReference type="Pfam" id="PF17191">
    <property type="entry name" value="RecG_wedge"/>
    <property type="match status" value="1"/>
</dbReference>
<dbReference type="GO" id="GO:0003677">
    <property type="term" value="F:DNA binding"/>
    <property type="evidence" value="ECO:0007669"/>
    <property type="project" value="UniProtKB-KW"/>
</dbReference>
<reference evidence="8" key="1">
    <citation type="submission" date="2017-09" db="EMBL/GenBank/DDBJ databases">
        <title>Depth-based differentiation of microbial function through sediment-hosted aquifers and enrichment of novel symbionts in the deep terrestrial subsurface.</title>
        <authorList>
            <person name="Probst A.J."/>
            <person name="Ladd B."/>
            <person name="Jarett J.K."/>
            <person name="Geller-Mcgrath D.E."/>
            <person name="Sieber C.M.K."/>
            <person name="Emerson J.B."/>
            <person name="Anantharaman K."/>
            <person name="Thomas B.C."/>
            <person name="Malmstrom R."/>
            <person name="Stieglmeier M."/>
            <person name="Klingl A."/>
            <person name="Woyke T."/>
            <person name="Ryan C.M."/>
            <person name="Banfield J.F."/>
        </authorList>
    </citation>
    <scope>NUCLEOTIDE SEQUENCE [LARGE SCALE GENOMIC DNA]</scope>
</reference>
<evidence type="ECO:0000256" key="1">
    <source>
        <dbReference type="ARBA" id="ARBA00022763"/>
    </source>
</evidence>
<organism evidence="7 8">
    <name type="scientific">Candidatus Roizmanbacteria bacterium CG03_land_8_20_14_0_80_39_12</name>
    <dbReference type="NCBI Taxonomy" id="1974847"/>
    <lineage>
        <taxon>Bacteria</taxon>
        <taxon>Candidatus Roizmaniibacteriota</taxon>
    </lineage>
</organism>
<feature type="non-terminal residue" evidence="7">
    <location>
        <position position="428"/>
    </location>
</feature>
<dbReference type="SUPFAM" id="SSF50249">
    <property type="entry name" value="Nucleic acid-binding proteins"/>
    <property type="match status" value="1"/>
</dbReference>
<evidence type="ECO:0000256" key="4">
    <source>
        <dbReference type="ARBA" id="ARBA00023125"/>
    </source>
</evidence>
<dbReference type="InterPro" id="IPR027417">
    <property type="entry name" value="P-loop_NTPase"/>
</dbReference>
<dbReference type="InterPro" id="IPR012340">
    <property type="entry name" value="NA-bd_OB-fold"/>
</dbReference>
<dbReference type="Gene3D" id="2.40.50.140">
    <property type="entry name" value="Nucleic acid-binding proteins"/>
    <property type="match status" value="1"/>
</dbReference>
<dbReference type="SUPFAM" id="SSF52540">
    <property type="entry name" value="P-loop containing nucleoside triphosphate hydrolases"/>
    <property type="match status" value="1"/>
</dbReference>
<dbReference type="InterPro" id="IPR033454">
    <property type="entry name" value="RecG_wedge"/>
</dbReference>
<dbReference type="GO" id="GO:0003678">
    <property type="term" value="F:DNA helicase activity"/>
    <property type="evidence" value="ECO:0007669"/>
    <property type="project" value="TreeGrafter"/>
</dbReference>
<feature type="domain" description="Helicase ATP-binding" evidence="6">
    <location>
        <begin position="279"/>
        <end position="428"/>
    </location>
</feature>
<dbReference type="EMBL" id="PEVA01000028">
    <property type="protein sequence ID" value="PIV08824.1"/>
    <property type="molecule type" value="Genomic_DNA"/>
</dbReference>
<dbReference type="Proteomes" id="UP000230119">
    <property type="component" value="Unassembled WGS sequence"/>
</dbReference>
<dbReference type="Pfam" id="PF00270">
    <property type="entry name" value="DEAD"/>
    <property type="match status" value="1"/>
</dbReference>
<dbReference type="InterPro" id="IPR014001">
    <property type="entry name" value="Helicase_ATP-bd"/>
</dbReference>
<dbReference type="SMART" id="SM00487">
    <property type="entry name" value="DEXDc"/>
    <property type="match status" value="1"/>
</dbReference>
<dbReference type="CDD" id="cd04488">
    <property type="entry name" value="RecG_wedge_OBF"/>
    <property type="match status" value="1"/>
</dbReference>
<evidence type="ECO:0000313" key="8">
    <source>
        <dbReference type="Proteomes" id="UP000230119"/>
    </source>
</evidence>
<comment type="caution">
    <text evidence="7">The sequence shown here is derived from an EMBL/GenBank/DDBJ whole genome shotgun (WGS) entry which is preliminary data.</text>
</comment>
<keyword evidence="3" id="KW-0547">Nucleotide-binding</keyword>
<protein>
    <recommendedName>
        <fullName evidence="6">Helicase ATP-binding domain-containing protein</fullName>
    </recommendedName>
</protein>
<gene>
    <name evidence="7" type="ORF">COS52_00690</name>
</gene>
<proteinExistence type="predicted"/>
<evidence type="ECO:0000256" key="5">
    <source>
        <dbReference type="ARBA" id="ARBA00023204"/>
    </source>
</evidence>
<dbReference type="GO" id="GO:0006281">
    <property type="term" value="P:DNA repair"/>
    <property type="evidence" value="ECO:0007669"/>
    <property type="project" value="UniProtKB-KW"/>
</dbReference>
<keyword evidence="2" id="KW-0378">Hydrolase</keyword>